<feature type="signal peptide" evidence="6">
    <location>
        <begin position="1"/>
        <end position="26"/>
    </location>
</feature>
<keyword evidence="5" id="KW-0408">Iron</keyword>
<dbReference type="AlphaFoldDB" id="A0A210QGG4"/>
<gene>
    <name evidence="7" type="ORF">KP79_PYT22834</name>
</gene>
<keyword evidence="5" id="KW-0349">Heme</keyword>
<dbReference type="Gene3D" id="1.10.640.10">
    <property type="entry name" value="Haem peroxidase domain superfamily, animal type"/>
    <property type="match status" value="1"/>
</dbReference>
<reference evidence="7 8" key="1">
    <citation type="journal article" date="2017" name="Nat. Ecol. Evol.">
        <title>Scallop genome provides insights into evolution of bilaterian karyotype and development.</title>
        <authorList>
            <person name="Wang S."/>
            <person name="Zhang J."/>
            <person name="Jiao W."/>
            <person name="Li J."/>
            <person name="Xun X."/>
            <person name="Sun Y."/>
            <person name="Guo X."/>
            <person name="Huan P."/>
            <person name="Dong B."/>
            <person name="Zhang L."/>
            <person name="Hu X."/>
            <person name="Sun X."/>
            <person name="Wang J."/>
            <person name="Zhao C."/>
            <person name="Wang Y."/>
            <person name="Wang D."/>
            <person name="Huang X."/>
            <person name="Wang R."/>
            <person name="Lv J."/>
            <person name="Li Y."/>
            <person name="Zhang Z."/>
            <person name="Liu B."/>
            <person name="Lu W."/>
            <person name="Hui Y."/>
            <person name="Liang J."/>
            <person name="Zhou Z."/>
            <person name="Hou R."/>
            <person name="Li X."/>
            <person name="Liu Y."/>
            <person name="Li H."/>
            <person name="Ning X."/>
            <person name="Lin Y."/>
            <person name="Zhao L."/>
            <person name="Xing Q."/>
            <person name="Dou J."/>
            <person name="Li Y."/>
            <person name="Mao J."/>
            <person name="Guo H."/>
            <person name="Dou H."/>
            <person name="Li T."/>
            <person name="Mu C."/>
            <person name="Jiang W."/>
            <person name="Fu Q."/>
            <person name="Fu X."/>
            <person name="Miao Y."/>
            <person name="Liu J."/>
            <person name="Yu Q."/>
            <person name="Li R."/>
            <person name="Liao H."/>
            <person name="Li X."/>
            <person name="Kong Y."/>
            <person name="Jiang Z."/>
            <person name="Chourrout D."/>
            <person name="Li R."/>
            <person name="Bao Z."/>
        </authorList>
    </citation>
    <scope>NUCLEOTIDE SEQUENCE [LARGE SCALE GENOMIC DNA]</scope>
    <source>
        <strain evidence="7 8">PY_sf001</strain>
    </source>
</reference>
<dbReference type="PROSITE" id="PS50292">
    <property type="entry name" value="PEROXIDASE_3"/>
    <property type="match status" value="1"/>
</dbReference>
<evidence type="ECO:0000256" key="6">
    <source>
        <dbReference type="SAM" id="SignalP"/>
    </source>
</evidence>
<evidence type="ECO:0000313" key="8">
    <source>
        <dbReference type="Proteomes" id="UP000242188"/>
    </source>
</evidence>
<keyword evidence="4" id="KW-0325">Glycoprotein</keyword>
<dbReference type="PRINTS" id="PR00457">
    <property type="entry name" value="ANPEROXIDASE"/>
</dbReference>
<evidence type="ECO:0000256" key="4">
    <source>
        <dbReference type="ARBA" id="ARBA00023180"/>
    </source>
</evidence>
<feature type="binding site" description="axial binding residue" evidence="5">
    <location>
        <position position="473"/>
    </location>
    <ligand>
        <name>heme b</name>
        <dbReference type="ChEBI" id="CHEBI:60344"/>
    </ligand>
    <ligandPart>
        <name>Fe</name>
        <dbReference type="ChEBI" id="CHEBI:18248"/>
    </ligandPart>
</feature>
<keyword evidence="2" id="KW-0964">Secreted</keyword>
<dbReference type="InterPro" id="IPR010255">
    <property type="entry name" value="Haem_peroxidase_sf"/>
</dbReference>
<evidence type="ECO:0000256" key="2">
    <source>
        <dbReference type="ARBA" id="ARBA00022525"/>
    </source>
</evidence>
<dbReference type="GO" id="GO:0020037">
    <property type="term" value="F:heme binding"/>
    <property type="evidence" value="ECO:0007669"/>
    <property type="project" value="InterPro"/>
</dbReference>
<accession>A0A210QGG4</accession>
<comment type="caution">
    <text evidence="7">The sequence shown here is derived from an EMBL/GenBank/DDBJ whole genome shotgun (WGS) entry which is preliminary data.</text>
</comment>
<keyword evidence="7" id="KW-0575">Peroxidase</keyword>
<keyword evidence="3 6" id="KW-0732">Signal</keyword>
<dbReference type="GO" id="GO:0006979">
    <property type="term" value="P:response to oxidative stress"/>
    <property type="evidence" value="ECO:0007669"/>
    <property type="project" value="InterPro"/>
</dbReference>
<dbReference type="InterPro" id="IPR037120">
    <property type="entry name" value="Haem_peroxidase_sf_animal"/>
</dbReference>
<keyword evidence="8" id="KW-1185">Reference proteome</keyword>
<dbReference type="EMBL" id="NEDP02003762">
    <property type="protein sequence ID" value="OWF47853.1"/>
    <property type="molecule type" value="Genomic_DNA"/>
</dbReference>
<dbReference type="Proteomes" id="UP000242188">
    <property type="component" value="Unassembled WGS sequence"/>
</dbReference>
<evidence type="ECO:0000256" key="5">
    <source>
        <dbReference type="PIRSR" id="PIRSR619791-2"/>
    </source>
</evidence>
<evidence type="ECO:0000256" key="1">
    <source>
        <dbReference type="ARBA" id="ARBA00004613"/>
    </source>
</evidence>
<dbReference type="PANTHER" id="PTHR11475">
    <property type="entry name" value="OXIDASE/PEROXIDASE"/>
    <property type="match status" value="1"/>
</dbReference>
<evidence type="ECO:0000256" key="3">
    <source>
        <dbReference type="ARBA" id="ARBA00022729"/>
    </source>
</evidence>
<comment type="subcellular location">
    <subcellularLocation>
        <location evidence="1">Secreted</location>
    </subcellularLocation>
</comment>
<dbReference type="FunFam" id="1.10.640.10:FF:000003">
    <property type="entry name" value="chorion peroxidase"/>
    <property type="match status" value="1"/>
</dbReference>
<name>A0A210QGG4_MIZYE</name>
<proteinExistence type="predicted"/>
<dbReference type="PANTHER" id="PTHR11475:SF4">
    <property type="entry name" value="CHORION PEROXIDASE"/>
    <property type="match status" value="1"/>
</dbReference>
<dbReference type="InterPro" id="IPR019791">
    <property type="entry name" value="Haem_peroxidase_animal"/>
</dbReference>
<protein>
    <submittedName>
        <fullName evidence="7">Thyroid peroxidase</fullName>
    </submittedName>
</protein>
<keyword evidence="7" id="KW-0560">Oxidoreductase</keyword>
<feature type="chain" id="PRO_5013301485" evidence="6">
    <location>
        <begin position="27"/>
        <end position="708"/>
    </location>
</feature>
<dbReference type="SUPFAM" id="SSF48113">
    <property type="entry name" value="Heme-dependent peroxidases"/>
    <property type="match status" value="1"/>
</dbReference>
<organism evidence="7 8">
    <name type="scientific">Mizuhopecten yessoensis</name>
    <name type="common">Japanese scallop</name>
    <name type="synonym">Patinopecten yessoensis</name>
    <dbReference type="NCBI Taxonomy" id="6573"/>
    <lineage>
        <taxon>Eukaryota</taxon>
        <taxon>Metazoa</taxon>
        <taxon>Spiralia</taxon>
        <taxon>Lophotrochozoa</taxon>
        <taxon>Mollusca</taxon>
        <taxon>Bivalvia</taxon>
        <taxon>Autobranchia</taxon>
        <taxon>Pteriomorphia</taxon>
        <taxon>Pectinida</taxon>
        <taxon>Pectinoidea</taxon>
        <taxon>Pectinidae</taxon>
        <taxon>Mizuhopecten</taxon>
    </lineage>
</organism>
<sequence length="708" mass="78999">MLMYFWMCTLWKWFLLASLLQRVVHANITAIFSEAREFGKQQLKEQIQTRLDRADDDKDETEGSCRQAVYAMKPQTPSGQEDEYDAVEQLETLRYLLERSEKSLSAIRADSEINSLWSQAFPSCLCSVTCPSSETQYRTADGTCNNLANPCWGKSSSPQARLLPSKYGDDLGLGSAPRNATSGQTPVELPSARRISSALFRDFSKKDEDTKLSFEVMSWGQFIDHDMVFTPVSKGAGGNSIACCVAPVNSTIRAAVTDRVECAAIAVDFTTDPHFNNTECLDFVRSAPTTSTDSSCIPLGREQMNLATSFIDGSMVYGATAARQLSLRDTEKNKGLMLVSPGNLPPPLETPVSCRLTSEEGNFCLKTGDGRTQVVPNLANDHVLILRLHNLFANQLAQRTSWTDEKLFQEARKMTIAVLQQITYAEYLPLILGPNLMNEYKLKVWESSHNIYNSAINPTVFNNFAVAAFRFGHSQITDFQNNLNNYYNHTTVNKIEDTFLRPIFTVRNKGEDLDKHARWKVTSHSGEAGRLFPKGVLDLLFLDSLGHSLDLPAINIQRGRDHGIPPYVEFRGVCGLNVPASFSDLTNHASANRALLASIYGDVADIDLFAGAMTEEYVPGGKVGPTFGCLLGIQFQALKHGDRFWFESSNVFNTDQIIELKKMTLSKVMCLNYNMCNLQLRAFEIPNFINNRPTACSNMPDMNYDVFK</sequence>
<evidence type="ECO:0000313" key="7">
    <source>
        <dbReference type="EMBL" id="OWF47853.1"/>
    </source>
</evidence>
<dbReference type="GO" id="GO:0046872">
    <property type="term" value="F:metal ion binding"/>
    <property type="evidence" value="ECO:0007669"/>
    <property type="project" value="UniProtKB-KW"/>
</dbReference>
<dbReference type="GO" id="GO:0005576">
    <property type="term" value="C:extracellular region"/>
    <property type="evidence" value="ECO:0007669"/>
    <property type="project" value="UniProtKB-SubCell"/>
</dbReference>
<dbReference type="GO" id="GO:0004601">
    <property type="term" value="F:peroxidase activity"/>
    <property type="evidence" value="ECO:0007669"/>
    <property type="project" value="UniProtKB-KW"/>
</dbReference>
<dbReference type="Pfam" id="PF03098">
    <property type="entry name" value="An_peroxidase"/>
    <property type="match status" value="1"/>
</dbReference>
<keyword evidence="5" id="KW-0479">Metal-binding</keyword>
<dbReference type="OrthoDB" id="823504at2759"/>